<dbReference type="Proteomes" id="UP000885779">
    <property type="component" value="Unassembled WGS sequence"/>
</dbReference>
<proteinExistence type="predicted"/>
<keyword evidence="1" id="KW-1133">Transmembrane helix</keyword>
<feature type="transmembrane region" description="Helical" evidence="1">
    <location>
        <begin position="70"/>
        <end position="92"/>
    </location>
</feature>
<keyword evidence="1" id="KW-0812">Transmembrane</keyword>
<name>A0A7V4U4D3_CALAY</name>
<dbReference type="AlphaFoldDB" id="A0A7V4U4D3"/>
<accession>A0A7V4U4D3</accession>
<dbReference type="InterPro" id="IPR007359">
    <property type="entry name" value="SigmaE_reg_RseC_MucC"/>
</dbReference>
<evidence type="ECO:0000313" key="2">
    <source>
        <dbReference type="EMBL" id="HGY57177.1"/>
    </source>
</evidence>
<keyword evidence="1" id="KW-0472">Membrane</keyword>
<dbReference type="PANTHER" id="PTHR35867:SF1">
    <property type="entry name" value="PROTEIN RSEC"/>
    <property type="match status" value="1"/>
</dbReference>
<dbReference type="PANTHER" id="PTHR35867">
    <property type="entry name" value="PROTEIN RSEC"/>
    <property type="match status" value="1"/>
</dbReference>
<gene>
    <name evidence="2" type="ORF">ENK44_15825</name>
</gene>
<organism evidence="2">
    <name type="scientific">Caldithrix abyssi</name>
    <dbReference type="NCBI Taxonomy" id="187145"/>
    <lineage>
        <taxon>Bacteria</taxon>
        <taxon>Pseudomonadati</taxon>
        <taxon>Calditrichota</taxon>
        <taxon>Calditrichia</taxon>
        <taxon>Calditrichales</taxon>
        <taxon>Calditrichaceae</taxon>
        <taxon>Caldithrix</taxon>
    </lineage>
</organism>
<protein>
    <submittedName>
        <fullName evidence="2">Uncharacterized protein</fullName>
    </submittedName>
</protein>
<comment type="caution">
    <text evidence="2">The sequence shown here is derived from an EMBL/GenBank/DDBJ whole genome shotgun (WGS) entry which is preliminary data.</text>
</comment>
<reference evidence="2" key="1">
    <citation type="journal article" date="2020" name="mSystems">
        <title>Genome- and Community-Level Interaction Insights into Carbon Utilization and Element Cycling Functions of Hydrothermarchaeota in Hydrothermal Sediment.</title>
        <authorList>
            <person name="Zhou Z."/>
            <person name="Liu Y."/>
            <person name="Xu W."/>
            <person name="Pan J."/>
            <person name="Luo Z.H."/>
            <person name="Li M."/>
        </authorList>
    </citation>
    <scope>NUCLEOTIDE SEQUENCE [LARGE SCALE GENOMIC DNA]</scope>
    <source>
        <strain evidence="2">HyVt-577</strain>
    </source>
</reference>
<feature type="transmembrane region" description="Helical" evidence="1">
    <location>
        <begin position="98"/>
        <end position="118"/>
    </location>
</feature>
<dbReference type="EMBL" id="DRQG01000148">
    <property type="protein sequence ID" value="HGY57177.1"/>
    <property type="molecule type" value="Genomic_DNA"/>
</dbReference>
<sequence>MSEPCIEGQVGRVDENQFEVRFADEEGCASCGIKHLCTDKQIVLDRTLVKGEIKTGQKIRIEYRKVFQTALIVYLLPLLFFFGGIVLAKIAWGSQNEPLQFVTAFAALGLGLLALNRLNNLLSKKKYKIDVKIVEK</sequence>
<evidence type="ECO:0000256" key="1">
    <source>
        <dbReference type="SAM" id="Phobius"/>
    </source>
</evidence>
<dbReference type="Pfam" id="PF04246">
    <property type="entry name" value="RseC_MucC"/>
    <property type="match status" value="1"/>
</dbReference>